<dbReference type="Pfam" id="PF13191">
    <property type="entry name" value="AAA_16"/>
    <property type="match status" value="1"/>
</dbReference>
<sequence length="1632" mass="181933">MSSRNGHKRSLEIEEPPPLEAKRSRPSPSGHDDGFRHEDYTVGWICALPIELAAAKSMLDQVHKPLPPLPDDSNTYTLGNIGLHNIVLACLPLDYYGTNNAAIVAANMCRTYPSIDKRFMVGIGGGLPTTSNDVRLGDIVVGTEVIQFDFGKQISLNNFKRTAMPTRPPQLLLTAVSSLKAIHEAKQTRVPSLLSDMIRRHPAMCGYSRPDRPDHLFRSTYIHGSRDSCDYCDPSQEMIRDARVNATPLIHYGKVGSANMVVKDSKTRDRLSEELGILCVEMEAAGLMDGFPCLVIRGICDYADSHKSKQWQRYSAATAAAYAKELLLEIPGNQIRTSPTGAPAAKKGLCVLEMEAISILTQTEEKMRERVLKSLGFHQIESRHTNIKAAYEKTCQWLYYNPNYHSWLDPNQLSQHHGFLWIIGKPGAGKSTLMKFAYNHTTESSRDLAGSAIVAFFFNARGEVLEKTTVGMYRSLLSQIFQHFPELAYILDKFTSKSQRHSVTFEWTVETMQTILSEIVGELDTRSLILFIDALDECDPEEIRDMVEYFEELGSKAFQNNTKLRICFSSRPYPHIDIQNRIRFTLEEQTEHSEDLAKYVRGKLRAGDSKLATWVYEEILRKSAGIFMWVVLAVDILNGVFRNGQLLQVQRRLRELPPKLSDLFKDILCRDEENMDDMLLCIQWIAFATRPLRCAEFYFALAAGLLPTDTAMVKWDSEVITPEVMKRYVLSSSKGLAEVTRYRETETVNFIHESVRDFFIKDNGIQSIWPHLAENFEIHSHERLRQCCYAYVAHGKDIPKNIPSSQYERLIQNRHVLSTFPFLEYASKYLFHHSNRAATLVSQTTFLKDLDIRSWVHQFNLFQTGEYHCLSPSANLMDIVAKLGCPKLAKLMCAWDSGYSAFRLSSDHTTYPLFTAIRAGNIDVVHIFLAEEAKVPSEEITKLHQKLSSPRHNDMSATPLHWAASIGNLNLFRYILAISGPEIGSQNADGLTPLSIAAANGHEDILQLLLGQPSVVVNSQDLLGRTALWQACGNGHKNVVKLLLVIGNADINKEDSKGRSPLSKAVENGHLAVPRVLCLDGGGIRGLSEILVLKELMLQVRIHNGLDYTPEPNQCFDFICGTSTGGLVAVLLGRLGKTLDECEELFRKLGSEIFESSSFLKSSRLILKGSKHTGESLAEAIRAQAGDGLMYDEDCPSSGHVPVAVVAVSKTTVNDYLFRTYGARANTEACPIVDACRATSAATTFFPSIMINGVEYVDGAFGKNNPSGVALSELESSEWLAPMQDAVNGVACFVSIGTGRPTIKIQKSGLVSTFMPGASEAIKAAKSCRRIATDCHNAHLEVANRYVDGLFYLMDLVEKANNKVHRFKKAGANELYYRFDVDRGLESVALNESSKEALQHISAVTKGYLGEHSTEIQKCARLIAPMSRLQSLQLTVFSGLPEKSPYFYGRDEELQQVRNGLDPSKPGRKAVLLYGIGGSGKTQLVLQHIEQHRADYTAVIWINASNKENAVRSFEEASLMIAAQWPADLPLPSSGSSNALSHVRWRLLNTRYRRWLLVLDSLDDLDHHFAEYIPSCTFGSVIVTSTAFRSCFGFRPEKPINVEGLSTASSLSLLYVTSKHTSSDEEGKSIQL</sequence>
<organism evidence="9 10">
    <name type="scientific">Bionectria ochroleuca</name>
    <name type="common">Gliocladium roseum</name>
    <dbReference type="NCBI Taxonomy" id="29856"/>
    <lineage>
        <taxon>Eukaryota</taxon>
        <taxon>Fungi</taxon>
        <taxon>Dikarya</taxon>
        <taxon>Ascomycota</taxon>
        <taxon>Pezizomycotina</taxon>
        <taxon>Sordariomycetes</taxon>
        <taxon>Hypocreomycetidae</taxon>
        <taxon>Hypocreales</taxon>
        <taxon>Bionectriaceae</taxon>
        <taxon>Clonostachys</taxon>
    </lineage>
</organism>
<evidence type="ECO:0000313" key="10">
    <source>
        <dbReference type="Proteomes" id="UP000766486"/>
    </source>
</evidence>
<name>A0ABY6U8P7_BIOOC</name>
<dbReference type="SUPFAM" id="SSF53167">
    <property type="entry name" value="Purine and uridine phosphorylases"/>
    <property type="match status" value="1"/>
</dbReference>
<evidence type="ECO:0000256" key="4">
    <source>
        <dbReference type="ARBA" id="ARBA00023422"/>
    </source>
</evidence>
<dbReference type="Gene3D" id="3.40.1090.10">
    <property type="entry name" value="Cytosolic phospholipase A2 catalytic domain"/>
    <property type="match status" value="1"/>
</dbReference>
<dbReference type="EC" id="3.1.1.4" evidence="1"/>
<dbReference type="Proteomes" id="UP000766486">
    <property type="component" value="Unassembled WGS sequence"/>
</dbReference>
<evidence type="ECO:0000256" key="6">
    <source>
        <dbReference type="PROSITE-ProRule" id="PRU01161"/>
    </source>
</evidence>
<dbReference type="InterPro" id="IPR016035">
    <property type="entry name" value="Acyl_Trfase/lysoPLipase"/>
</dbReference>
<keyword evidence="10" id="KW-1185">Reference proteome</keyword>
<dbReference type="InterPro" id="IPR036770">
    <property type="entry name" value="Ankyrin_rpt-contain_sf"/>
</dbReference>
<evidence type="ECO:0000256" key="7">
    <source>
        <dbReference type="SAM" id="MobiDB-lite"/>
    </source>
</evidence>
<dbReference type="InterPro" id="IPR056884">
    <property type="entry name" value="NPHP3-like_N"/>
</dbReference>
<feature type="domain" description="PNPLA" evidence="8">
    <location>
        <begin position="1077"/>
        <end position="1271"/>
    </location>
</feature>
<feature type="repeat" description="ANK" evidence="5">
    <location>
        <begin position="989"/>
        <end position="1010"/>
    </location>
</feature>
<evidence type="ECO:0000256" key="2">
    <source>
        <dbReference type="ARBA" id="ARBA00022737"/>
    </source>
</evidence>
<dbReference type="PROSITE" id="PS51635">
    <property type="entry name" value="PNPLA"/>
    <property type="match status" value="1"/>
</dbReference>
<dbReference type="Pfam" id="PF01734">
    <property type="entry name" value="Patatin"/>
    <property type="match status" value="1"/>
</dbReference>
<accession>A0ABY6U8P7</accession>
<evidence type="ECO:0000256" key="5">
    <source>
        <dbReference type="PROSITE-ProRule" id="PRU00023"/>
    </source>
</evidence>
<dbReference type="PROSITE" id="PS50088">
    <property type="entry name" value="ANK_REPEAT"/>
    <property type="match status" value="1"/>
</dbReference>
<dbReference type="InterPro" id="IPR053137">
    <property type="entry name" value="NLR-like"/>
</dbReference>
<dbReference type="EMBL" id="CABFNS010000768">
    <property type="protein sequence ID" value="VUC27492.1"/>
    <property type="molecule type" value="Genomic_DNA"/>
</dbReference>
<dbReference type="Pfam" id="PF01048">
    <property type="entry name" value="PNP_UDP_1"/>
    <property type="match status" value="1"/>
</dbReference>
<dbReference type="SMART" id="SM00248">
    <property type="entry name" value="ANK"/>
    <property type="match status" value="5"/>
</dbReference>
<keyword evidence="6" id="KW-0442">Lipid degradation</keyword>
<dbReference type="InterPro" id="IPR000845">
    <property type="entry name" value="Nucleoside_phosphorylase_d"/>
</dbReference>
<dbReference type="SUPFAM" id="SSF52540">
    <property type="entry name" value="P-loop containing nucleoside triphosphate hydrolases"/>
    <property type="match status" value="2"/>
</dbReference>
<feature type="short sequence motif" description="DGA/G" evidence="6">
    <location>
        <begin position="1258"/>
        <end position="1260"/>
    </location>
</feature>
<dbReference type="SUPFAM" id="SSF52151">
    <property type="entry name" value="FabD/lysophospholipase-like"/>
    <property type="match status" value="1"/>
</dbReference>
<feature type="region of interest" description="Disordered" evidence="7">
    <location>
        <begin position="1"/>
        <end position="34"/>
    </location>
</feature>
<dbReference type="InterPro" id="IPR002110">
    <property type="entry name" value="Ankyrin_rpt"/>
</dbReference>
<feature type="short sequence motif" description="GXSXG" evidence="6">
    <location>
        <begin position="1121"/>
        <end position="1125"/>
    </location>
</feature>
<dbReference type="Pfam" id="PF12796">
    <property type="entry name" value="Ank_2"/>
    <property type="match status" value="1"/>
</dbReference>
<keyword evidence="2" id="KW-0677">Repeat</keyword>
<protein>
    <recommendedName>
        <fullName evidence="1">phospholipase A2</fullName>
        <ecNumber evidence="1">3.1.1.4</ecNumber>
    </recommendedName>
</protein>
<comment type="catalytic activity">
    <reaction evidence="4">
        <text>a 1,2-diacyl-sn-glycero-3-phosphocholine + H2O = a 1-acyl-sn-glycero-3-phosphocholine + a fatty acid + H(+)</text>
        <dbReference type="Rhea" id="RHEA:15801"/>
        <dbReference type="ChEBI" id="CHEBI:15377"/>
        <dbReference type="ChEBI" id="CHEBI:15378"/>
        <dbReference type="ChEBI" id="CHEBI:28868"/>
        <dbReference type="ChEBI" id="CHEBI:57643"/>
        <dbReference type="ChEBI" id="CHEBI:58168"/>
        <dbReference type="EC" id="3.1.1.4"/>
    </reaction>
    <physiologicalReaction direction="left-to-right" evidence="4">
        <dbReference type="Rhea" id="RHEA:15802"/>
    </physiologicalReaction>
</comment>
<reference evidence="9 10" key="1">
    <citation type="submission" date="2019-06" db="EMBL/GenBank/DDBJ databases">
        <authorList>
            <person name="Broberg M."/>
        </authorList>
    </citation>
    <scope>NUCLEOTIDE SEQUENCE [LARGE SCALE GENOMIC DNA]</scope>
</reference>
<feature type="active site" description="Proton acceptor" evidence="6">
    <location>
        <position position="1258"/>
    </location>
</feature>
<dbReference type="Pfam" id="PF00023">
    <property type="entry name" value="Ank"/>
    <property type="match status" value="1"/>
</dbReference>
<dbReference type="InterPro" id="IPR035994">
    <property type="entry name" value="Nucleoside_phosphorylase_sf"/>
</dbReference>
<evidence type="ECO:0000256" key="3">
    <source>
        <dbReference type="ARBA" id="ARBA00023098"/>
    </source>
</evidence>
<keyword evidence="6" id="KW-0378">Hydrolase</keyword>
<dbReference type="InterPro" id="IPR041664">
    <property type="entry name" value="AAA_16"/>
</dbReference>
<dbReference type="Gene3D" id="1.25.40.20">
    <property type="entry name" value="Ankyrin repeat-containing domain"/>
    <property type="match status" value="1"/>
</dbReference>
<evidence type="ECO:0000259" key="8">
    <source>
        <dbReference type="PROSITE" id="PS51635"/>
    </source>
</evidence>
<comment type="caution">
    <text evidence="9">The sequence shown here is derived from an EMBL/GenBank/DDBJ whole genome shotgun (WGS) entry which is preliminary data.</text>
</comment>
<keyword evidence="5" id="KW-0040">ANK repeat</keyword>
<proteinExistence type="predicted"/>
<evidence type="ECO:0000256" key="1">
    <source>
        <dbReference type="ARBA" id="ARBA00013278"/>
    </source>
</evidence>
<dbReference type="InterPro" id="IPR027417">
    <property type="entry name" value="P-loop_NTPase"/>
</dbReference>
<dbReference type="PANTHER" id="PTHR46082">
    <property type="entry name" value="ATP/GTP-BINDING PROTEIN-RELATED"/>
    <property type="match status" value="1"/>
</dbReference>
<dbReference type="SUPFAM" id="SSF48403">
    <property type="entry name" value="Ankyrin repeat"/>
    <property type="match status" value="1"/>
</dbReference>
<dbReference type="PANTHER" id="PTHR46082:SF11">
    <property type="entry name" value="AAA+ ATPASE DOMAIN-CONTAINING PROTEIN-RELATED"/>
    <property type="match status" value="1"/>
</dbReference>
<gene>
    <name evidence="9" type="ORF">CLO192961_LOCUS211849</name>
</gene>
<evidence type="ECO:0000313" key="9">
    <source>
        <dbReference type="EMBL" id="VUC27492.1"/>
    </source>
</evidence>
<feature type="active site" description="Nucleophile" evidence="6">
    <location>
        <position position="1123"/>
    </location>
</feature>
<dbReference type="PROSITE" id="PS50297">
    <property type="entry name" value="ANK_REP_REGION"/>
    <property type="match status" value="1"/>
</dbReference>
<feature type="short sequence motif" description="GXGXXG" evidence="6">
    <location>
        <begin position="1081"/>
        <end position="1086"/>
    </location>
</feature>
<dbReference type="Pfam" id="PF24883">
    <property type="entry name" value="NPHP3_N"/>
    <property type="match status" value="1"/>
</dbReference>
<dbReference type="InterPro" id="IPR002641">
    <property type="entry name" value="PNPLA_dom"/>
</dbReference>
<dbReference type="Gene3D" id="3.40.50.300">
    <property type="entry name" value="P-loop containing nucleotide triphosphate hydrolases"/>
    <property type="match status" value="2"/>
</dbReference>
<keyword evidence="3 6" id="KW-0443">Lipid metabolism</keyword>
<dbReference type="Gene3D" id="3.40.50.1580">
    <property type="entry name" value="Nucleoside phosphorylase domain"/>
    <property type="match status" value="1"/>
</dbReference>